<feature type="modified residue" description="4-aspartylphosphate" evidence="6">
    <location>
        <position position="88"/>
    </location>
</feature>
<protein>
    <recommendedName>
        <fullName evidence="7">Response regulatory domain-containing protein</fullName>
    </recommendedName>
</protein>
<dbReference type="SMART" id="SM00448">
    <property type="entry name" value="REC"/>
    <property type="match status" value="1"/>
</dbReference>
<gene>
    <name evidence="8" type="ORF">GCM10010466_68480</name>
</gene>
<evidence type="ECO:0000256" key="1">
    <source>
        <dbReference type="ARBA" id="ARBA00022553"/>
    </source>
</evidence>
<dbReference type="InterPro" id="IPR011006">
    <property type="entry name" value="CheY-like_superfamily"/>
</dbReference>
<evidence type="ECO:0000256" key="5">
    <source>
        <dbReference type="ARBA" id="ARBA00023163"/>
    </source>
</evidence>
<organism evidence="8 9">
    <name type="scientific">Planomonospora alba</name>
    <dbReference type="NCBI Taxonomy" id="161354"/>
    <lineage>
        <taxon>Bacteria</taxon>
        <taxon>Bacillati</taxon>
        <taxon>Actinomycetota</taxon>
        <taxon>Actinomycetes</taxon>
        <taxon>Streptosporangiales</taxon>
        <taxon>Streptosporangiaceae</taxon>
        <taxon>Planomonospora</taxon>
    </lineage>
</organism>
<dbReference type="InterPro" id="IPR039420">
    <property type="entry name" value="WalR-like"/>
</dbReference>
<comment type="caution">
    <text evidence="8">The sequence shown here is derived from an EMBL/GenBank/DDBJ whole genome shotgun (WGS) entry which is preliminary data.</text>
</comment>
<feature type="domain" description="Response regulatory" evidence="7">
    <location>
        <begin position="39"/>
        <end position="155"/>
    </location>
</feature>
<accession>A0ABP6P770</accession>
<evidence type="ECO:0000313" key="9">
    <source>
        <dbReference type="Proteomes" id="UP001500320"/>
    </source>
</evidence>
<name>A0ABP6P770_9ACTN</name>
<dbReference type="PROSITE" id="PS50110">
    <property type="entry name" value="RESPONSE_REGULATORY"/>
    <property type="match status" value="1"/>
</dbReference>
<dbReference type="EMBL" id="BAAAUT010000137">
    <property type="protein sequence ID" value="GAA3168805.1"/>
    <property type="molecule type" value="Genomic_DNA"/>
</dbReference>
<keyword evidence="4" id="KW-0238">DNA-binding</keyword>
<evidence type="ECO:0000256" key="2">
    <source>
        <dbReference type="ARBA" id="ARBA00023012"/>
    </source>
</evidence>
<evidence type="ECO:0000259" key="7">
    <source>
        <dbReference type="PROSITE" id="PS50110"/>
    </source>
</evidence>
<keyword evidence="3" id="KW-0805">Transcription regulation</keyword>
<keyword evidence="5" id="KW-0804">Transcription</keyword>
<keyword evidence="2" id="KW-0902">Two-component regulatory system</keyword>
<reference evidence="9" key="1">
    <citation type="journal article" date="2019" name="Int. J. Syst. Evol. Microbiol.">
        <title>The Global Catalogue of Microorganisms (GCM) 10K type strain sequencing project: providing services to taxonomists for standard genome sequencing and annotation.</title>
        <authorList>
            <consortium name="The Broad Institute Genomics Platform"/>
            <consortium name="The Broad Institute Genome Sequencing Center for Infectious Disease"/>
            <person name="Wu L."/>
            <person name="Ma J."/>
        </authorList>
    </citation>
    <scope>NUCLEOTIDE SEQUENCE [LARGE SCALE GENOMIC DNA]</scope>
    <source>
        <strain evidence="9">JCM 9373</strain>
    </source>
</reference>
<evidence type="ECO:0000313" key="8">
    <source>
        <dbReference type="EMBL" id="GAA3168805.1"/>
    </source>
</evidence>
<sequence length="160" mass="17477">MRPRGGDVRTAGGTGPGIRVWTADRGIGARDRHGVIMAGILIVEDDMDIRDLTVFRLEQAGHEVRTADDGAEALAALEEELPDLVVLDWMMPGLSGPEVCRRLRAMPGTENVLVLMLTSKSQEADVEEGFRAGADDYMIKPFSPRELATRVGVLLTRARH</sequence>
<dbReference type="Proteomes" id="UP001500320">
    <property type="component" value="Unassembled WGS sequence"/>
</dbReference>
<dbReference type="Gene3D" id="3.40.50.2300">
    <property type="match status" value="1"/>
</dbReference>
<evidence type="ECO:0000256" key="3">
    <source>
        <dbReference type="ARBA" id="ARBA00023015"/>
    </source>
</evidence>
<dbReference type="SUPFAM" id="SSF52172">
    <property type="entry name" value="CheY-like"/>
    <property type="match status" value="1"/>
</dbReference>
<evidence type="ECO:0000256" key="4">
    <source>
        <dbReference type="ARBA" id="ARBA00023125"/>
    </source>
</evidence>
<keyword evidence="1 6" id="KW-0597">Phosphoprotein</keyword>
<dbReference type="PANTHER" id="PTHR48111">
    <property type="entry name" value="REGULATOR OF RPOS"/>
    <property type="match status" value="1"/>
</dbReference>
<dbReference type="Pfam" id="PF00072">
    <property type="entry name" value="Response_reg"/>
    <property type="match status" value="1"/>
</dbReference>
<proteinExistence type="predicted"/>
<keyword evidence="9" id="KW-1185">Reference proteome</keyword>
<dbReference type="PANTHER" id="PTHR48111:SF1">
    <property type="entry name" value="TWO-COMPONENT RESPONSE REGULATOR ORR33"/>
    <property type="match status" value="1"/>
</dbReference>
<evidence type="ECO:0000256" key="6">
    <source>
        <dbReference type="PROSITE-ProRule" id="PRU00169"/>
    </source>
</evidence>
<dbReference type="InterPro" id="IPR001789">
    <property type="entry name" value="Sig_transdc_resp-reg_receiver"/>
</dbReference>